<dbReference type="EMBL" id="WBWF01000012">
    <property type="protein sequence ID" value="KAB2702861.1"/>
    <property type="molecule type" value="Genomic_DNA"/>
</dbReference>
<evidence type="ECO:0000313" key="2">
    <source>
        <dbReference type="Proteomes" id="UP000435957"/>
    </source>
</evidence>
<dbReference type="AlphaFoldDB" id="A0AB34DUU4"/>
<protein>
    <submittedName>
        <fullName evidence="1">Uncharacterized protein</fullName>
    </submittedName>
</protein>
<proteinExistence type="predicted"/>
<keyword evidence="2" id="KW-1185">Reference proteome</keyword>
<dbReference type="Proteomes" id="UP000435957">
    <property type="component" value="Unassembled WGS sequence"/>
</dbReference>
<reference evidence="1 2" key="1">
    <citation type="submission" date="2019-09" db="EMBL/GenBank/DDBJ databases">
        <title>Taxonomic organization of the family Brucellaceae based on a phylogenomic approach.</title>
        <authorList>
            <person name="Leclercq S."/>
            <person name="Cloeckaert A."/>
            <person name="Zygmunt M.S."/>
        </authorList>
    </citation>
    <scope>NUCLEOTIDE SEQUENCE [LARGE SCALE GENOMIC DNA]</scope>
    <source>
        <strain evidence="1 2">LUP23</strain>
    </source>
</reference>
<accession>A0AB34DUU4</accession>
<sequence>MVYAEADTDALPQARCGGDGNCASNRSGESVFQAKAVKRNAVSDVRYFVTLRRLYPCHGRIKSLPHALS</sequence>
<organism evidence="1 2">
    <name type="scientific">Brucella lupini</name>
    <dbReference type="NCBI Taxonomy" id="255457"/>
    <lineage>
        <taxon>Bacteria</taxon>
        <taxon>Pseudomonadati</taxon>
        <taxon>Pseudomonadota</taxon>
        <taxon>Alphaproteobacteria</taxon>
        <taxon>Hyphomicrobiales</taxon>
        <taxon>Brucellaceae</taxon>
        <taxon>Brucella/Ochrobactrum group</taxon>
        <taxon>Brucella</taxon>
    </lineage>
</organism>
<comment type="caution">
    <text evidence="1">The sequence shown here is derived from an EMBL/GenBank/DDBJ whole genome shotgun (WGS) entry which is preliminary data.</text>
</comment>
<evidence type="ECO:0000313" key="1">
    <source>
        <dbReference type="EMBL" id="KAB2702861.1"/>
    </source>
</evidence>
<name>A0AB34DUU4_9HYPH</name>
<gene>
    <name evidence="1" type="ORF">F9L03_16250</name>
</gene>